<dbReference type="EMBL" id="CM015716">
    <property type="protein sequence ID" value="KAF3689981.1"/>
    <property type="molecule type" value="Genomic_DNA"/>
</dbReference>
<reference evidence="2" key="2">
    <citation type="submission" date="2019-02" db="EMBL/GenBank/DDBJ databases">
        <title>Opniocepnalus argus Var Kimnra genome.</title>
        <authorList>
            <person name="Zhou C."/>
            <person name="Xiao S."/>
        </authorList>
    </citation>
    <scope>NUCLEOTIDE SEQUENCE [LARGE SCALE GENOMIC DNA]</scope>
</reference>
<proteinExistence type="predicted"/>
<evidence type="ECO:0000313" key="1">
    <source>
        <dbReference type="EMBL" id="KAF3689981.1"/>
    </source>
</evidence>
<evidence type="ECO:0000313" key="2">
    <source>
        <dbReference type="Proteomes" id="UP000503349"/>
    </source>
</evidence>
<name>A0A6G1PI24_CHAAH</name>
<protein>
    <submittedName>
        <fullName evidence="1">Voltage-dependent calcium channel subunit alpha-2/delta-2</fullName>
    </submittedName>
</protein>
<keyword evidence="2" id="KW-1185">Reference proteome</keyword>
<gene>
    <name evidence="1" type="ORF">EXN66_Car005653</name>
</gene>
<organism evidence="1 2">
    <name type="scientific">Channa argus</name>
    <name type="common">Northern snakehead</name>
    <name type="synonym">Ophicephalus argus</name>
    <dbReference type="NCBI Taxonomy" id="215402"/>
    <lineage>
        <taxon>Eukaryota</taxon>
        <taxon>Metazoa</taxon>
        <taxon>Chordata</taxon>
        <taxon>Craniata</taxon>
        <taxon>Vertebrata</taxon>
        <taxon>Euteleostomi</taxon>
        <taxon>Actinopterygii</taxon>
        <taxon>Neopterygii</taxon>
        <taxon>Teleostei</taxon>
        <taxon>Neoteleostei</taxon>
        <taxon>Acanthomorphata</taxon>
        <taxon>Anabantaria</taxon>
        <taxon>Anabantiformes</taxon>
        <taxon>Channoidei</taxon>
        <taxon>Channidae</taxon>
        <taxon>Channa</taxon>
    </lineage>
</organism>
<sequence length="163" mass="18885">MENGDLRAVVWYFLPLHNSNCTYHMRLYANRRDPPLPTALHISSCLGCTSVRPEQFYCRAGDPSRAKTGTFAARAAWANQIFARCNGERRMIHWAGRIEKELEKVLQHVTGIQQMRLIYNEKKSQFEIKRNNPKDLVERVARDISKLLNSKRKALESNKVTPE</sequence>
<dbReference type="AlphaFoldDB" id="A0A6G1PI24"/>
<accession>A0A6G1PI24</accession>
<dbReference type="Proteomes" id="UP000503349">
    <property type="component" value="Chromosome 5"/>
</dbReference>
<reference evidence="1 2" key="1">
    <citation type="submission" date="2019-02" db="EMBL/GenBank/DDBJ databases">
        <title>Opniocepnalus argus genome.</title>
        <authorList>
            <person name="Zhou C."/>
            <person name="Xiao S."/>
        </authorList>
    </citation>
    <scope>NUCLEOTIDE SEQUENCE [LARGE SCALE GENOMIC DNA]</scope>
    <source>
        <strain evidence="1">OARG1902GOOAL</strain>
        <tissue evidence="1">Muscle</tissue>
    </source>
</reference>